<feature type="transmembrane region" description="Helical" evidence="1">
    <location>
        <begin position="6"/>
        <end position="26"/>
    </location>
</feature>
<dbReference type="RefSeq" id="WP_347287559.1">
    <property type="nucleotide sequence ID" value="NZ_JAUZQE010000045.1"/>
</dbReference>
<reference evidence="3 4" key="1">
    <citation type="submission" date="2023-08" db="EMBL/GenBank/DDBJ databases">
        <title>Alcaligenaceae gen. nov., a novel taxon isolated from the sludge of Yixing Pesticide Factory.</title>
        <authorList>
            <person name="Ruan L."/>
        </authorList>
    </citation>
    <scope>NUCLEOTIDE SEQUENCE [LARGE SCALE GENOMIC DNA]</scope>
    <source>
        <strain evidence="3 4">LG-2</strain>
    </source>
</reference>
<feature type="transmembrane region" description="Helical" evidence="1">
    <location>
        <begin position="38"/>
        <end position="63"/>
    </location>
</feature>
<evidence type="ECO:0000259" key="2">
    <source>
        <dbReference type="Pfam" id="PF07331"/>
    </source>
</evidence>
<accession>A0ABU1D963</accession>
<gene>
    <name evidence="3" type="ORF">Q8947_13350</name>
</gene>
<evidence type="ECO:0000313" key="3">
    <source>
        <dbReference type="EMBL" id="MDR4126963.1"/>
    </source>
</evidence>
<dbReference type="Proteomes" id="UP001232156">
    <property type="component" value="Unassembled WGS sequence"/>
</dbReference>
<feature type="transmembrane region" description="Helical" evidence="1">
    <location>
        <begin position="123"/>
        <end position="141"/>
    </location>
</feature>
<sequence length="157" mass="16202">MKSVPAQPWWLGLAVILLGAVCLYAASQLSLTAQYAAIGPGLFVALVGAGLVALGVALLVQMARGTAFDDEERAADPGMDKQAFFTVLLASLMPALAMKTLGLPLTASVSFMLVARALGSRRISSDLLAGFVLGSACWYLFSKLGLQLGGFLPLAGA</sequence>
<keyword evidence="1" id="KW-0472">Membrane</keyword>
<proteinExistence type="predicted"/>
<organism evidence="3 4">
    <name type="scientific">Yanghanlia caeni</name>
    <dbReference type="NCBI Taxonomy" id="3064283"/>
    <lineage>
        <taxon>Bacteria</taxon>
        <taxon>Pseudomonadati</taxon>
        <taxon>Pseudomonadota</taxon>
        <taxon>Betaproteobacteria</taxon>
        <taxon>Burkholderiales</taxon>
        <taxon>Alcaligenaceae</taxon>
        <taxon>Yanghanlia</taxon>
    </lineage>
</organism>
<feature type="domain" description="DUF1468" evidence="2">
    <location>
        <begin position="10"/>
        <end position="144"/>
    </location>
</feature>
<evidence type="ECO:0000256" key="1">
    <source>
        <dbReference type="SAM" id="Phobius"/>
    </source>
</evidence>
<evidence type="ECO:0000313" key="4">
    <source>
        <dbReference type="Proteomes" id="UP001232156"/>
    </source>
</evidence>
<keyword evidence="1" id="KW-1133">Transmembrane helix</keyword>
<name>A0ABU1D963_9BURK</name>
<dbReference type="EMBL" id="JAUZQE010000045">
    <property type="protein sequence ID" value="MDR4126963.1"/>
    <property type="molecule type" value="Genomic_DNA"/>
</dbReference>
<dbReference type="InterPro" id="IPR009936">
    <property type="entry name" value="DUF1468"/>
</dbReference>
<keyword evidence="1" id="KW-0812">Transmembrane</keyword>
<protein>
    <submittedName>
        <fullName evidence="3">Tripartite tricarboxylate transporter TctB family protein</fullName>
    </submittedName>
</protein>
<dbReference type="Pfam" id="PF07331">
    <property type="entry name" value="TctB"/>
    <property type="match status" value="1"/>
</dbReference>
<keyword evidence="4" id="KW-1185">Reference proteome</keyword>
<comment type="caution">
    <text evidence="3">The sequence shown here is derived from an EMBL/GenBank/DDBJ whole genome shotgun (WGS) entry which is preliminary data.</text>
</comment>